<comment type="caution">
    <text evidence="1">The sequence shown here is derived from an EMBL/GenBank/DDBJ whole genome shotgun (WGS) entry which is preliminary data.</text>
</comment>
<evidence type="ECO:0000313" key="2">
    <source>
        <dbReference type="Proteomes" id="UP000536604"/>
    </source>
</evidence>
<dbReference type="Gene3D" id="1.10.490.110">
    <property type="entry name" value="Uncharacterized conserved protein DUF2267"/>
    <property type="match status" value="1"/>
</dbReference>
<dbReference type="Pfam" id="PF10025">
    <property type="entry name" value="DUF2267"/>
    <property type="match status" value="1"/>
</dbReference>
<protein>
    <submittedName>
        <fullName evidence="1">Uncharacterized protein (DUF2267 family)</fullName>
    </submittedName>
</protein>
<dbReference type="Proteomes" id="UP000536604">
    <property type="component" value="Unassembled WGS sequence"/>
</dbReference>
<evidence type="ECO:0000313" key="1">
    <source>
        <dbReference type="EMBL" id="MBB6121328.1"/>
    </source>
</evidence>
<dbReference type="RefSeq" id="WP_184292769.1">
    <property type="nucleotide sequence ID" value="NZ_JACHJO010000009.1"/>
</dbReference>
<reference evidence="1 2" key="1">
    <citation type="submission" date="2020-08" db="EMBL/GenBank/DDBJ databases">
        <title>Genomic Encyclopedia of Type Strains, Phase III (KMG-III): the genomes of soil and plant-associated and newly described type strains.</title>
        <authorList>
            <person name="Whitman W."/>
        </authorList>
    </citation>
    <scope>NUCLEOTIDE SEQUENCE [LARGE SCALE GENOMIC DNA]</scope>
    <source>
        <strain evidence="1 2">CECT 8712</strain>
    </source>
</reference>
<dbReference type="InterPro" id="IPR018727">
    <property type="entry name" value="DUF2267"/>
</dbReference>
<dbReference type="AlphaFoldDB" id="A0A841IYL6"/>
<keyword evidence="2" id="KW-1185">Reference proteome</keyword>
<gene>
    <name evidence="1" type="ORF">FHS13_003296</name>
</gene>
<dbReference type="EMBL" id="JACHJO010000009">
    <property type="protein sequence ID" value="MBB6121328.1"/>
    <property type="molecule type" value="Genomic_DNA"/>
</dbReference>
<dbReference type="InterPro" id="IPR038282">
    <property type="entry name" value="DUF2267_sf"/>
</dbReference>
<sequence length="130" mass="14192">MKYDEFLKDVQELGQYADRDTADQVSRAVLATLTPRMTPENAEHLAAQLPEPLSDAVRESEIEEPESFGVEEYLRRVAAATESRPTTAELDASSVLTAVAHRISGGELNNVLSQLPSGYATLFGKPELSN</sequence>
<proteinExistence type="predicted"/>
<accession>A0A841IYL6</accession>
<organism evidence="1 2">
    <name type="scientific">Nocardiopsis algeriensis</name>
    <dbReference type="NCBI Taxonomy" id="1478215"/>
    <lineage>
        <taxon>Bacteria</taxon>
        <taxon>Bacillati</taxon>
        <taxon>Actinomycetota</taxon>
        <taxon>Actinomycetes</taxon>
        <taxon>Streptosporangiales</taxon>
        <taxon>Nocardiopsidaceae</taxon>
        <taxon>Nocardiopsis</taxon>
    </lineage>
</organism>
<name>A0A841IYL6_9ACTN</name>